<keyword evidence="3" id="KW-1185">Reference proteome</keyword>
<dbReference type="GeneID" id="67019692"/>
<feature type="region of interest" description="Disordered" evidence="1">
    <location>
        <begin position="1"/>
        <end position="31"/>
    </location>
</feature>
<accession>A0A8J2I8Z6</accession>
<reference evidence="2" key="1">
    <citation type="submission" date="2021-05" db="EMBL/GenBank/DDBJ databases">
        <authorList>
            <person name="Stam R."/>
        </authorList>
    </citation>
    <scope>NUCLEOTIDE SEQUENCE</scope>
    <source>
        <strain evidence="2">CS162</strain>
    </source>
</reference>
<evidence type="ECO:0000256" key="1">
    <source>
        <dbReference type="SAM" id="MobiDB-lite"/>
    </source>
</evidence>
<name>A0A8J2I8Z6_9PLEO</name>
<feature type="compositionally biased region" description="Basic and acidic residues" evidence="1">
    <location>
        <begin position="447"/>
        <end position="457"/>
    </location>
</feature>
<gene>
    <name evidence="2" type="ORF">ALTATR162_LOCUS7667</name>
</gene>
<evidence type="ECO:0000313" key="3">
    <source>
        <dbReference type="Proteomes" id="UP000676310"/>
    </source>
</evidence>
<dbReference type="EMBL" id="CAJRGZ010000022">
    <property type="protein sequence ID" value="CAG5173674.1"/>
    <property type="molecule type" value="Genomic_DNA"/>
</dbReference>
<dbReference type="OrthoDB" id="3685638at2759"/>
<feature type="region of interest" description="Disordered" evidence="1">
    <location>
        <begin position="258"/>
        <end position="308"/>
    </location>
</feature>
<feature type="compositionally biased region" description="Low complexity" evidence="1">
    <location>
        <begin position="271"/>
        <end position="288"/>
    </location>
</feature>
<feature type="region of interest" description="Disordered" evidence="1">
    <location>
        <begin position="210"/>
        <end position="231"/>
    </location>
</feature>
<organism evidence="2 3">
    <name type="scientific">Alternaria atra</name>
    <dbReference type="NCBI Taxonomy" id="119953"/>
    <lineage>
        <taxon>Eukaryota</taxon>
        <taxon>Fungi</taxon>
        <taxon>Dikarya</taxon>
        <taxon>Ascomycota</taxon>
        <taxon>Pezizomycotina</taxon>
        <taxon>Dothideomycetes</taxon>
        <taxon>Pleosporomycetidae</taxon>
        <taxon>Pleosporales</taxon>
        <taxon>Pleosporineae</taxon>
        <taxon>Pleosporaceae</taxon>
        <taxon>Alternaria</taxon>
        <taxon>Alternaria sect. Ulocladioides</taxon>
    </lineage>
</organism>
<feature type="region of interest" description="Disordered" evidence="1">
    <location>
        <begin position="49"/>
        <end position="73"/>
    </location>
</feature>
<dbReference type="AlphaFoldDB" id="A0A8J2I8Z6"/>
<comment type="caution">
    <text evidence="2">The sequence shown here is derived from an EMBL/GenBank/DDBJ whole genome shotgun (WGS) entry which is preliminary data.</text>
</comment>
<dbReference type="Proteomes" id="UP000676310">
    <property type="component" value="Unassembled WGS sequence"/>
</dbReference>
<feature type="compositionally biased region" description="Polar residues" evidence="1">
    <location>
        <begin position="64"/>
        <end position="73"/>
    </location>
</feature>
<feature type="compositionally biased region" description="Polar residues" evidence="1">
    <location>
        <begin position="296"/>
        <end position="306"/>
    </location>
</feature>
<feature type="region of interest" description="Disordered" evidence="1">
    <location>
        <begin position="384"/>
        <end position="411"/>
    </location>
</feature>
<sequence length="457" mass="50564">MTEPPSNLDSAYCTPPTPDTIRSESHARRPSQVAEIIEKVNARLRRLFGSRRGSTEDKHPPLNPTVTQRSSVSDYTSGLAEDLYIQRRSKDLAEMGLASLPNVSEYFDINGEVGPSCFYGTTDWETFQARLRAQRRNTIQAQLYNELDYSGDGDLEQLERLRQHDTQIERCGERKRKDSQFSFSDFLQPRRLSKVDKGKDRMVYVEARSTSQDQPFLSPCQDTSSDTVGPSTAQIGFLPCHSESMSIPSSYHNTHWPSTDAVAGSARPTNDSPTLPPSLVSSTTDLLSHGYPPDTAPSSPSLNPTLVPSPEAMQALHLGPPQRALLQRSVSSGSRMFHVSVEQLFTITPTQPVSPLDGPSTVVNKSNLLGDRNDEPDFSITHPTPPSPLISTSPPLADVPSPVKRRTGSLEGSGDLRAVYIEQGRAGVINYPPRRRSPRKSLQGRLWWDESPPKVYL</sequence>
<feature type="region of interest" description="Disordered" evidence="1">
    <location>
        <begin position="429"/>
        <end position="457"/>
    </location>
</feature>
<proteinExistence type="predicted"/>
<protein>
    <submittedName>
        <fullName evidence="2">Uncharacterized protein</fullName>
    </submittedName>
</protein>
<evidence type="ECO:0000313" key="2">
    <source>
        <dbReference type="EMBL" id="CAG5173674.1"/>
    </source>
</evidence>
<dbReference type="RefSeq" id="XP_043171230.1">
    <property type="nucleotide sequence ID" value="XM_043315295.1"/>
</dbReference>